<evidence type="ECO:0000313" key="2">
    <source>
        <dbReference type="EMBL" id="THU79431.1"/>
    </source>
</evidence>
<evidence type="ECO:0000256" key="1">
    <source>
        <dbReference type="SAM" id="MobiDB-lite"/>
    </source>
</evidence>
<dbReference type="EMBL" id="ML180026">
    <property type="protein sequence ID" value="THU79431.1"/>
    <property type="molecule type" value="Genomic_DNA"/>
</dbReference>
<name>A0A4S8KUM2_DENBC</name>
<dbReference type="Proteomes" id="UP000297245">
    <property type="component" value="Unassembled WGS sequence"/>
</dbReference>
<protein>
    <submittedName>
        <fullName evidence="2">Uncharacterized protein</fullName>
    </submittedName>
</protein>
<reference evidence="2 3" key="1">
    <citation type="journal article" date="2019" name="Nat. Ecol. Evol.">
        <title>Megaphylogeny resolves global patterns of mushroom evolution.</title>
        <authorList>
            <person name="Varga T."/>
            <person name="Krizsan K."/>
            <person name="Foldi C."/>
            <person name="Dima B."/>
            <person name="Sanchez-Garcia M."/>
            <person name="Sanchez-Ramirez S."/>
            <person name="Szollosi G.J."/>
            <person name="Szarkandi J.G."/>
            <person name="Papp V."/>
            <person name="Albert L."/>
            <person name="Andreopoulos W."/>
            <person name="Angelini C."/>
            <person name="Antonin V."/>
            <person name="Barry K.W."/>
            <person name="Bougher N.L."/>
            <person name="Buchanan P."/>
            <person name="Buyck B."/>
            <person name="Bense V."/>
            <person name="Catcheside P."/>
            <person name="Chovatia M."/>
            <person name="Cooper J."/>
            <person name="Damon W."/>
            <person name="Desjardin D."/>
            <person name="Finy P."/>
            <person name="Geml J."/>
            <person name="Haridas S."/>
            <person name="Hughes K."/>
            <person name="Justo A."/>
            <person name="Karasinski D."/>
            <person name="Kautmanova I."/>
            <person name="Kiss B."/>
            <person name="Kocsube S."/>
            <person name="Kotiranta H."/>
            <person name="LaButti K.M."/>
            <person name="Lechner B.E."/>
            <person name="Liimatainen K."/>
            <person name="Lipzen A."/>
            <person name="Lukacs Z."/>
            <person name="Mihaltcheva S."/>
            <person name="Morgado L.N."/>
            <person name="Niskanen T."/>
            <person name="Noordeloos M.E."/>
            <person name="Ohm R.A."/>
            <person name="Ortiz-Santana B."/>
            <person name="Ovrebo C."/>
            <person name="Racz N."/>
            <person name="Riley R."/>
            <person name="Savchenko A."/>
            <person name="Shiryaev A."/>
            <person name="Soop K."/>
            <person name="Spirin V."/>
            <person name="Szebenyi C."/>
            <person name="Tomsovsky M."/>
            <person name="Tulloss R.E."/>
            <person name="Uehling J."/>
            <person name="Grigoriev I.V."/>
            <person name="Vagvolgyi C."/>
            <person name="Papp T."/>
            <person name="Martin F.M."/>
            <person name="Miettinen O."/>
            <person name="Hibbett D.S."/>
            <person name="Nagy L.G."/>
        </authorList>
    </citation>
    <scope>NUCLEOTIDE SEQUENCE [LARGE SCALE GENOMIC DNA]</scope>
    <source>
        <strain evidence="2 3">CBS 962.96</strain>
    </source>
</reference>
<sequence>MEFPYPNEPEDGPFEELLVVDEGARRIAIGAGIEIGEESWKTGIPSRVGAETGYPAKEEEEEESIKPGKVQELNTGVREAPRCAARYIIVPGTQLNHMNELKALCPT</sequence>
<feature type="region of interest" description="Disordered" evidence="1">
    <location>
        <begin position="44"/>
        <end position="73"/>
    </location>
</feature>
<organism evidence="2 3">
    <name type="scientific">Dendrothele bispora (strain CBS 962.96)</name>
    <dbReference type="NCBI Taxonomy" id="1314807"/>
    <lineage>
        <taxon>Eukaryota</taxon>
        <taxon>Fungi</taxon>
        <taxon>Dikarya</taxon>
        <taxon>Basidiomycota</taxon>
        <taxon>Agaricomycotina</taxon>
        <taxon>Agaricomycetes</taxon>
        <taxon>Agaricomycetidae</taxon>
        <taxon>Agaricales</taxon>
        <taxon>Agaricales incertae sedis</taxon>
        <taxon>Dendrothele</taxon>
    </lineage>
</organism>
<accession>A0A4S8KUM2</accession>
<proteinExistence type="predicted"/>
<keyword evidence="3" id="KW-1185">Reference proteome</keyword>
<dbReference type="AlphaFoldDB" id="A0A4S8KUM2"/>
<evidence type="ECO:0000313" key="3">
    <source>
        <dbReference type="Proteomes" id="UP000297245"/>
    </source>
</evidence>
<gene>
    <name evidence="2" type="ORF">K435DRAFT_845459</name>
</gene>